<dbReference type="AlphaFoldDB" id="A0A410H1R5"/>
<keyword evidence="6" id="KW-0143">Chaperone</keyword>
<evidence type="ECO:0000313" key="12">
    <source>
        <dbReference type="Proteomes" id="UP000285478"/>
    </source>
</evidence>
<evidence type="ECO:0000256" key="2">
    <source>
        <dbReference type="ARBA" id="ARBA00022475"/>
    </source>
</evidence>
<name>A0A410H1R5_9GAMM</name>
<proteinExistence type="inferred from homology"/>
<gene>
    <name evidence="11" type="ORF">EPV75_03765</name>
</gene>
<evidence type="ECO:0000256" key="7">
    <source>
        <dbReference type="ARBA" id="ARBA00024197"/>
    </source>
</evidence>
<dbReference type="GO" id="GO:0005886">
    <property type="term" value="C:plasma membrane"/>
    <property type="evidence" value="ECO:0007669"/>
    <property type="project" value="UniProtKB-SubCell"/>
</dbReference>
<feature type="transmembrane region" description="Helical" evidence="9">
    <location>
        <begin position="25"/>
        <end position="42"/>
    </location>
</feature>
<comment type="subcellular location">
    <subcellularLocation>
        <location evidence="1">Cell membrane</location>
        <topology evidence="1">Single-pass type II membrane protein</topology>
    </subcellularLocation>
</comment>
<dbReference type="RefSeq" id="WP_128384513.1">
    <property type="nucleotide sequence ID" value="NZ_CP035033.1"/>
</dbReference>
<evidence type="ECO:0000256" key="6">
    <source>
        <dbReference type="ARBA" id="ARBA00023186"/>
    </source>
</evidence>
<evidence type="ECO:0000313" key="11">
    <source>
        <dbReference type="EMBL" id="QAB14853.1"/>
    </source>
</evidence>
<accession>A0A410H1R5</accession>
<dbReference type="InterPro" id="IPR026039">
    <property type="entry name" value="YfgM"/>
</dbReference>
<evidence type="ECO:0000256" key="1">
    <source>
        <dbReference type="ARBA" id="ARBA00004401"/>
    </source>
</evidence>
<sequence length="213" mass="23515">MSRYETDEEQVAALKSWWKKNGTQLLSGILVIVLAWTGWTYWSNAKLAESMNASAVFEVMQSKQQQGALGDVLRDGLKLMEEQPSSPYSSGVALMIAKHYFEEGNMDKAVENYNWVVENAPGQAIQFIAQLRLVELFIQKKEFAAAQTTLSTVATDSLSPAEKGNYDFQAAELALAEGEIEQAKTALQKVLDNNDAPQGLHNLARLKLDDLAG</sequence>
<dbReference type="Proteomes" id="UP000285478">
    <property type="component" value="Chromosome"/>
</dbReference>
<dbReference type="InterPro" id="IPR011990">
    <property type="entry name" value="TPR-like_helical_dom_sf"/>
</dbReference>
<organism evidence="11 12">
    <name type="scientific">Hydrogenovibrio thermophilus</name>
    <dbReference type="NCBI Taxonomy" id="265883"/>
    <lineage>
        <taxon>Bacteria</taxon>
        <taxon>Pseudomonadati</taxon>
        <taxon>Pseudomonadota</taxon>
        <taxon>Gammaproteobacteria</taxon>
        <taxon>Thiotrichales</taxon>
        <taxon>Piscirickettsiaceae</taxon>
        <taxon>Hydrogenovibrio</taxon>
    </lineage>
</organism>
<dbReference type="Gene3D" id="1.25.40.10">
    <property type="entry name" value="Tetratricopeptide repeat domain"/>
    <property type="match status" value="1"/>
</dbReference>
<dbReference type="PANTHER" id="PTHR38035">
    <property type="entry name" value="UPF0070 PROTEIN YFGM"/>
    <property type="match status" value="1"/>
</dbReference>
<dbReference type="InterPro" id="IPR018704">
    <property type="entry name" value="SecYEG/CpoB_TPR"/>
</dbReference>
<protein>
    <recommendedName>
        <fullName evidence="8">Ancillary SecYEG translocon subunit</fullName>
    </recommendedName>
</protein>
<dbReference type="EMBL" id="CP035033">
    <property type="protein sequence ID" value="QAB14853.1"/>
    <property type="molecule type" value="Genomic_DNA"/>
</dbReference>
<keyword evidence="4 9" id="KW-1133">Transmembrane helix</keyword>
<evidence type="ECO:0000256" key="9">
    <source>
        <dbReference type="SAM" id="Phobius"/>
    </source>
</evidence>
<evidence type="ECO:0000256" key="8">
    <source>
        <dbReference type="ARBA" id="ARBA00024235"/>
    </source>
</evidence>
<keyword evidence="2" id="KW-1003">Cell membrane</keyword>
<feature type="domain" description="Ancillary SecYEG translocon subunit/Cell division coordinator CpoB TPR" evidence="10">
    <location>
        <begin position="15"/>
        <end position="212"/>
    </location>
</feature>
<keyword evidence="12" id="KW-1185">Reference proteome</keyword>
<evidence type="ECO:0000259" key="10">
    <source>
        <dbReference type="Pfam" id="PF09976"/>
    </source>
</evidence>
<comment type="similarity">
    <text evidence="7">Belongs to the YfgM family.</text>
</comment>
<dbReference type="GO" id="GO:0044877">
    <property type="term" value="F:protein-containing complex binding"/>
    <property type="evidence" value="ECO:0007669"/>
    <property type="project" value="InterPro"/>
</dbReference>
<dbReference type="SUPFAM" id="SSF48452">
    <property type="entry name" value="TPR-like"/>
    <property type="match status" value="1"/>
</dbReference>
<evidence type="ECO:0000256" key="3">
    <source>
        <dbReference type="ARBA" id="ARBA00022692"/>
    </source>
</evidence>
<keyword evidence="5 9" id="KW-0472">Membrane</keyword>
<keyword evidence="3 9" id="KW-0812">Transmembrane</keyword>
<dbReference type="PIRSF" id="PIRSF006170">
    <property type="entry name" value="YfgM"/>
    <property type="match status" value="1"/>
</dbReference>
<reference evidence="11 12" key="1">
    <citation type="journal article" date="2018" name="Environ. Microbiol.">
        <title>Genomes of ubiquitous marine and hypersaline Hydrogenovibrio, Thiomicrorhabdus and Thiomicrospira spp. encode a diversity of mechanisms to sustain chemolithoautotrophy in heterogeneous environments.</title>
        <authorList>
            <person name="Scott K.M."/>
            <person name="Williams J."/>
            <person name="Porter C.M.B."/>
            <person name="Russel S."/>
            <person name="Harmer T.L."/>
            <person name="Paul J.H."/>
            <person name="Antonen K.M."/>
            <person name="Bridges M.K."/>
            <person name="Camper G.J."/>
            <person name="Campla C.K."/>
            <person name="Casella L.G."/>
            <person name="Chase E."/>
            <person name="Conrad J.W."/>
            <person name="Cruz M.C."/>
            <person name="Dunlap D.S."/>
            <person name="Duran L."/>
            <person name="Fahsbender E.M."/>
            <person name="Goldsmith D.B."/>
            <person name="Keeley R.F."/>
            <person name="Kondoff M.R."/>
            <person name="Kussy B.I."/>
            <person name="Lane M.K."/>
            <person name="Lawler S."/>
            <person name="Leigh B.A."/>
            <person name="Lewis C."/>
            <person name="Lostal L.M."/>
            <person name="Marking D."/>
            <person name="Mancera P.A."/>
            <person name="McClenthan E.C."/>
            <person name="McIntyre E.A."/>
            <person name="Mine J.A."/>
            <person name="Modi S."/>
            <person name="Moore B.D."/>
            <person name="Morgan W.A."/>
            <person name="Nelson K.M."/>
            <person name="Nguyen K.N."/>
            <person name="Ogburn N."/>
            <person name="Parrino D.G."/>
            <person name="Pedapudi A.D."/>
            <person name="Pelham R.P."/>
            <person name="Preece A.M."/>
            <person name="Rampersad E.A."/>
            <person name="Richardson J.C."/>
            <person name="Rodgers C.M."/>
            <person name="Schaffer B.L."/>
            <person name="Sheridan N.E."/>
            <person name="Solone M.R."/>
            <person name="Staley Z.R."/>
            <person name="Tabuchi M."/>
            <person name="Waide R.J."/>
            <person name="Wanjugi P.W."/>
            <person name="Young S."/>
            <person name="Clum A."/>
            <person name="Daum C."/>
            <person name="Huntemann M."/>
            <person name="Ivanova N."/>
            <person name="Kyrpides N."/>
            <person name="Mikhailova N."/>
            <person name="Palaniappan K."/>
            <person name="Pillay M."/>
            <person name="Reddy T.B.K."/>
            <person name="Shapiro N."/>
            <person name="Stamatis D."/>
            <person name="Varghese N."/>
            <person name="Woyke T."/>
            <person name="Boden R."/>
            <person name="Freyermuth S.K."/>
            <person name="Kerfeld C.A."/>
        </authorList>
    </citation>
    <scope>NUCLEOTIDE SEQUENCE [LARGE SCALE GENOMIC DNA]</scope>
    <source>
        <strain evidence="11 12">JR-2</strain>
    </source>
</reference>
<dbReference type="PANTHER" id="PTHR38035:SF1">
    <property type="entry name" value="ANCILLARY SECYEG TRANSLOCON SUBUNIT"/>
    <property type="match status" value="1"/>
</dbReference>
<evidence type="ECO:0000256" key="5">
    <source>
        <dbReference type="ARBA" id="ARBA00023136"/>
    </source>
</evidence>
<dbReference type="Pfam" id="PF09976">
    <property type="entry name" value="TPR_21"/>
    <property type="match status" value="1"/>
</dbReference>
<evidence type="ECO:0000256" key="4">
    <source>
        <dbReference type="ARBA" id="ARBA00022989"/>
    </source>
</evidence>
<dbReference type="KEGG" id="htr:EPV75_03765"/>